<evidence type="ECO:0000259" key="6">
    <source>
        <dbReference type="Pfam" id="PF08159"/>
    </source>
</evidence>
<dbReference type="AlphaFoldDB" id="A0A0C3KTT9"/>
<dbReference type="InterPro" id="IPR012580">
    <property type="entry name" value="NUC153"/>
</dbReference>
<dbReference type="STRING" id="1051891.A0A0C3KTT9"/>
<feature type="region of interest" description="Disordered" evidence="5">
    <location>
        <begin position="446"/>
        <end position="624"/>
    </location>
</feature>
<keyword evidence="9" id="KW-1185">Reference proteome</keyword>
<feature type="compositionally biased region" description="Basic and acidic residues" evidence="5">
    <location>
        <begin position="1"/>
        <end position="15"/>
    </location>
</feature>
<reference evidence="8 9" key="1">
    <citation type="submission" date="2014-04" db="EMBL/GenBank/DDBJ databases">
        <authorList>
            <consortium name="DOE Joint Genome Institute"/>
            <person name="Kuo A."/>
            <person name="Girlanda M."/>
            <person name="Perotto S."/>
            <person name="Kohler A."/>
            <person name="Nagy L.G."/>
            <person name="Floudas D."/>
            <person name="Copeland A."/>
            <person name="Barry K.W."/>
            <person name="Cichocki N."/>
            <person name="Veneault-Fourrey C."/>
            <person name="LaButti K."/>
            <person name="Lindquist E.A."/>
            <person name="Lipzen A."/>
            <person name="Lundell T."/>
            <person name="Morin E."/>
            <person name="Murat C."/>
            <person name="Sun H."/>
            <person name="Tunlid A."/>
            <person name="Henrissat B."/>
            <person name="Grigoriev I.V."/>
            <person name="Hibbett D.S."/>
            <person name="Martin F."/>
            <person name="Nordberg H.P."/>
            <person name="Cantor M.N."/>
            <person name="Hua S.X."/>
        </authorList>
    </citation>
    <scope>NUCLEOTIDE SEQUENCE [LARGE SCALE GENOMIC DNA]</scope>
    <source>
        <strain evidence="8 9">MUT 4182</strain>
    </source>
</reference>
<feature type="region of interest" description="Disordered" evidence="5">
    <location>
        <begin position="707"/>
        <end position="795"/>
    </location>
</feature>
<dbReference type="GO" id="GO:0006364">
    <property type="term" value="P:rRNA processing"/>
    <property type="evidence" value="ECO:0007669"/>
    <property type="project" value="InterPro"/>
</dbReference>
<dbReference type="GO" id="GO:0005730">
    <property type="term" value="C:nucleolus"/>
    <property type="evidence" value="ECO:0007669"/>
    <property type="project" value="UniProtKB-SubCell"/>
</dbReference>
<dbReference type="Pfam" id="PF08159">
    <property type="entry name" value="NUC153"/>
    <property type="match status" value="1"/>
</dbReference>
<keyword evidence="4" id="KW-0539">Nucleus</keyword>
<dbReference type="EMBL" id="KN823052">
    <property type="protein sequence ID" value="KIO24873.1"/>
    <property type="molecule type" value="Genomic_DNA"/>
</dbReference>
<reference evidence="9" key="2">
    <citation type="submission" date="2015-01" db="EMBL/GenBank/DDBJ databases">
        <title>Evolutionary Origins and Diversification of the Mycorrhizal Mutualists.</title>
        <authorList>
            <consortium name="DOE Joint Genome Institute"/>
            <consortium name="Mycorrhizal Genomics Consortium"/>
            <person name="Kohler A."/>
            <person name="Kuo A."/>
            <person name="Nagy L.G."/>
            <person name="Floudas D."/>
            <person name="Copeland A."/>
            <person name="Barry K.W."/>
            <person name="Cichocki N."/>
            <person name="Veneault-Fourrey C."/>
            <person name="LaButti K."/>
            <person name="Lindquist E.A."/>
            <person name="Lipzen A."/>
            <person name="Lundell T."/>
            <person name="Morin E."/>
            <person name="Murat C."/>
            <person name="Riley R."/>
            <person name="Ohm R."/>
            <person name="Sun H."/>
            <person name="Tunlid A."/>
            <person name="Henrissat B."/>
            <person name="Grigoriev I.V."/>
            <person name="Hibbett D.S."/>
            <person name="Martin F."/>
        </authorList>
    </citation>
    <scope>NUCLEOTIDE SEQUENCE [LARGE SCALE GENOMIC DNA]</scope>
    <source>
        <strain evidence="9">MUT 4182</strain>
    </source>
</reference>
<feature type="domain" description="ESF1 RRM" evidence="7">
    <location>
        <begin position="188"/>
        <end position="391"/>
    </location>
</feature>
<feature type="region of interest" description="Disordered" evidence="5">
    <location>
        <begin position="167"/>
        <end position="186"/>
    </location>
</feature>
<protein>
    <submittedName>
        <fullName evidence="8">Uncharacterized protein</fullName>
    </submittedName>
</protein>
<feature type="compositionally biased region" description="Basic and acidic residues" evidence="5">
    <location>
        <begin position="557"/>
        <end position="598"/>
    </location>
</feature>
<gene>
    <name evidence="8" type="ORF">M407DRAFT_211781</name>
</gene>
<organism evidence="8 9">
    <name type="scientific">Tulasnella calospora MUT 4182</name>
    <dbReference type="NCBI Taxonomy" id="1051891"/>
    <lineage>
        <taxon>Eukaryota</taxon>
        <taxon>Fungi</taxon>
        <taxon>Dikarya</taxon>
        <taxon>Basidiomycota</taxon>
        <taxon>Agaricomycotina</taxon>
        <taxon>Agaricomycetes</taxon>
        <taxon>Cantharellales</taxon>
        <taxon>Tulasnellaceae</taxon>
        <taxon>Tulasnella</taxon>
    </lineage>
</organism>
<feature type="compositionally biased region" description="Basic and acidic residues" evidence="5">
    <location>
        <begin position="23"/>
        <end position="33"/>
    </location>
</feature>
<dbReference type="InterPro" id="IPR056750">
    <property type="entry name" value="RRM_ESF1"/>
</dbReference>
<feature type="compositionally biased region" description="Acidic residues" evidence="5">
    <location>
        <begin position="106"/>
        <end position="120"/>
    </location>
</feature>
<evidence type="ECO:0000259" key="7">
    <source>
        <dbReference type="Pfam" id="PF25121"/>
    </source>
</evidence>
<feature type="compositionally biased region" description="Basic residues" evidence="5">
    <location>
        <begin position="658"/>
        <end position="669"/>
    </location>
</feature>
<dbReference type="GO" id="GO:0003723">
    <property type="term" value="F:RNA binding"/>
    <property type="evidence" value="ECO:0007669"/>
    <property type="project" value="TreeGrafter"/>
</dbReference>
<feature type="compositionally biased region" description="Basic and acidic residues" evidence="5">
    <location>
        <begin position="724"/>
        <end position="747"/>
    </location>
</feature>
<comment type="similarity">
    <text evidence="2">Belongs to the ESF1 family.</text>
</comment>
<evidence type="ECO:0000256" key="5">
    <source>
        <dbReference type="SAM" id="MobiDB-lite"/>
    </source>
</evidence>
<evidence type="ECO:0000313" key="8">
    <source>
        <dbReference type="EMBL" id="KIO24873.1"/>
    </source>
</evidence>
<proteinExistence type="inferred from homology"/>
<dbReference type="PANTHER" id="PTHR12202:SF0">
    <property type="entry name" value="ESF1 HOMOLOG"/>
    <property type="match status" value="1"/>
</dbReference>
<evidence type="ECO:0000256" key="1">
    <source>
        <dbReference type="ARBA" id="ARBA00004604"/>
    </source>
</evidence>
<name>A0A0C3KTT9_9AGAM</name>
<feature type="region of interest" description="Disordered" evidence="5">
    <location>
        <begin position="1"/>
        <end position="146"/>
    </location>
</feature>
<evidence type="ECO:0000256" key="3">
    <source>
        <dbReference type="ARBA" id="ARBA00023054"/>
    </source>
</evidence>
<accession>A0A0C3KTT9</accession>
<feature type="compositionally biased region" description="Basic and acidic residues" evidence="5">
    <location>
        <begin position="48"/>
        <end position="73"/>
    </location>
</feature>
<dbReference type="InterPro" id="IPR039754">
    <property type="entry name" value="Esf1"/>
</dbReference>
<dbReference type="OrthoDB" id="431825at2759"/>
<feature type="compositionally biased region" description="Basic and acidic residues" evidence="5">
    <location>
        <begin position="463"/>
        <end position="485"/>
    </location>
</feature>
<feature type="domain" description="NUC153" evidence="6">
    <location>
        <begin position="693"/>
        <end position="720"/>
    </location>
</feature>
<sequence length="795" mass="90447">MSDPRFARIKTDPRFKRPRKDQHKVVVDERFKSIFENGKGKGKNKAGPRIDKYGRRVSATKERDDIRKFYRLEENDDQSEAGPSDPEKALSKRPDYARGEVLMQSSDEEEEEADSAEEGPVELGPASYQLRRKAKAKKHDEDVPSDFEINLDETEFADLDAEAAAYSSSTSRLGFGEQKRTTQKGQETRRIAVVNLDWDHVKAAHLFKVFNSCAAMMEDVADEEVATGKTKRRKKKFALPAGRSNRILRVTVYPSEFGKERMVKEDVEGPPAEIYADPQKGKDGKNILADRRLALRDDDEDLANVNIEDINEKSIYHQEDADHYDQDALRQYQLERLRYYYAIVECDTPETAAHVYKELDATELERTANLLDLSFVPDEMDFDGEARDEATQDLGNLKPLKFETGALRSSKVKLTWDDNDADRVELTRRPLTAEEIEANDFKAYLANTSDSSENEDEAPNNNRKAEPEKKKSLKERKQAERDRLRSLLLGGGSGGGDGDDFFVNPDLPEGWGDGAGKNKAAEMEITFTPGLSAKKDGQESDEENLTTLERYKKKMKEQKLARMSKLEKQRWKNNGEDDVAERDKASAKRGDELGKDGFFDLEGAQDDDRSDDDGHGTKFRRPSTKEELALLAADMENDDGGKRHFDMAKVLKAEKMSAKKKQHKFKKKGQHEEEAGNEDEVEDGRDFEIDVRDRRFQALHDEYEFAIDPSNPHFKKTKAMSQLLDERRKRLKQKVEAEAGERGETRTGSKVAAGERNGDLDLQKLVQSVKRKSGAKDAPHSESRRDKKKKFKSSY</sequence>
<evidence type="ECO:0000313" key="9">
    <source>
        <dbReference type="Proteomes" id="UP000054248"/>
    </source>
</evidence>
<feature type="compositionally biased region" description="Basic and acidic residues" evidence="5">
    <location>
        <begin position="774"/>
        <end position="785"/>
    </location>
</feature>
<evidence type="ECO:0000256" key="2">
    <source>
        <dbReference type="ARBA" id="ARBA00009087"/>
    </source>
</evidence>
<feature type="region of interest" description="Disordered" evidence="5">
    <location>
        <begin position="656"/>
        <end position="686"/>
    </location>
</feature>
<dbReference type="PANTHER" id="PTHR12202">
    <property type="entry name" value="ESF1 HOMOLOG"/>
    <property type="match status" value="1"/>
</dbReference>
<feature type="compositionally biased region" description="Basic residues" evidence="5">
    <location>
        <begin position="786"/>
        <end position="795"/>
    </location>
</feature>
<dbReference type="HOGENOM" id="CLU_010564_0_0_1"/>
<comment type="subcellular location">
    <subcellularLocation>
        <location evidence="1">Nucleus</location>
        <location evidence="1">Nucleolus</location>
    </subcellularLocation>
</comment>
<dbReference type="Pfam" id="PF25121">
    <property type="entry name" value="RRM_ESF1"/>
    <property type="match status" value="1"/>
</dbReference>
<feature type="compositionally biased region" description="Basic and acidic residues" evidence="5">
    <location>
        <begin position="85"/>
        <end position="98"/>
    </location>
</feature>
<dbReference type="Proteomes" id="UP000054248">
    <property type="component" value="Unassembled WGS sequence"/>
</dbReference>
<keyword evidence="3" id="KW-0175">Coiled coil</keyword>
<evidence type="ECO:0000256" key="4">
    <source>
        <dbReference type="ARBA" id="ARBA00023242"/>
    </source>
</evidence>